<feature type="domain" description="PPIase FKBP-type" evidence="8">
    <location>
        <begin position="155"/>
        <end position="240"/>
    </location>
</feature>
<dbReference type="InterPro" id="IPR000774">
    <property type="entry name" value="PPIase_FKBP_N"/>
</dbReference>
<organism evidence="9 10">
    <name type="scientific">Halotalea alkalilenta</name>
    <dbReference type="NCBI Taxonomy" id="376489"/>
    <lineage>
        <taxon>Bacteria</taxon>
        <taxon>Pseudomonadati</taxon>
        <taxon>Pseudomonadota</taxon>
        <taxon>Gammaproteobacteria</taxon>
        <taxon>Oceanospirillales</taxon>
        <taxon>Halomonadaceae</taxon>
        <taxon>Halotalea</taxon>
    </lineage>
</organism>
<dbReference type="RefSeq" id="WP_064121686.1">
    <property type="nucleotide sequence ID" value="NZ_CP015243.1"/>
</dbReference>
<dbReference type="AlphaFoldDB" id="A0A172YBV0"/>
<dbReference type="FunFam" id="3.10.50.40:FF:000045">
    <property type="entry name" value="Peptidyl-prolyl cis-trans isomerase"/>
    <property type="match status" value="1"/>
</dbReference>
<dbReference type="Proteomes" id="UP000077875">
    <property type="component" value="Chromosome"/>
</dbReference>
<dbReference type="Pfam" id="PF01346">
    <property type="entry name" value="FKBP_N"/>
    <property type="match status" value="1"/>
</dbReference>
<keyword evidence="3" id="KW-0732">Signal</keyword>
<dbReference type="GO" id="GO:0006457">
    <property type="term" value="P:protein folding"/>
    <property type="evidence" value="ECO:0007669"/>
    <property type="project" value="InterPro"/>
</dbReference>
<dbReference type="EMBL" id="CP015243">
    <property type="protein sequence ID" value="ANF56713.1"/>
    <property type="molecule type" value="Genomic_DNA"/>
</dbReference>
<dbReference type="PRINTS" id="PR01730">
    <property type="entry name" value="INFPOTNTIATR"/>
</dbReference>
<protein>
    <recommendedName>
        <fullName evidence="7">Peptidyl-prolyl cis-trans isomerase</fullName>
        <ecNumber evidence="7">5.2.1.8</ecNumber>
    </recommendedName>
</protein>
<keyword evidence="10" id="KW-1185">Reference proteome</keyword>
<evidence type="ECO:0000313" key="9">
    <source>
        <dbReference type="EMBL" id="ANF56713.1"/>
    </source>
</evidence>
<evidence type="ECO:0000256" key="6">
    <source>
        <dbReference type="PROSITE-ProRule" id="PRU00277"/>
    </source>
</evidence>
<dbReference type="InterPro" id="IPR046357">
    <property type="entry name" value="PPIase_dom_sf"/>
</dbReference>
<comment type="catalytic activity">
    <reaction evidence="1 6 7">
        <text>[protein]-peptidylproline (omega=180) = [protein]-peptidylproline (omega=0)</text>
        <dbReference type="Rhea" id="RHEA:16237"/>
        <dbReference type="Rhea" id="RHEA-COMP:10747"/>
        <dbReference type="Rhea" id="RHEA-COMP:10748"/>
        <dbReference type="ChEBI" id="CHEBI:83833"/>
        <dbReference type="ChEBI" id="CHEBI:83834"/>
        <dbReference type="EC" id="5.2.1.8"/>
    </reaction>
</comment>
<dbReference type="SUPFAM" id="SSF54534">
    <property type="entry name" value="FKBP-like"/>
    <property type="match status" value="1"/>
</dbReference>
<dbReference type="PANTHER" id="PTHR43811">
    <property type="entry name" value="FKBP-TYPE PEPTIDYL-PROLYL CIS-TRANS ISOMERASE FKPA"/>
    <property type="match status" value="1"/>
</dbReference>
<dbReference type="PANTHER" id="PTHR43811:SF57">
    <property type="entry name" value="FKBP-TYPE PEPTIDYL-PROLYL CIS-TRANS ISOMERASE FKPA-RELATED"/>
    <property type="match status" value="1"/>
</dbReference>
<dbReference type="Gene3D" id="3.10.50.40">
    <property type="match status" value="1"/>
</dbReference>
<dbReference type="InterPro" id="IPR008104">
    <property type="entry name" value="INFPOTNTIATR"/>
</dbReference>
<dbReference type="EC" id="5.2.1.8" evidence="7"/>
<sequence length="244" mass="26426">MNKLVSAATFGALLALAGCSDSSDQAAQQSQQQDDVALDSDAQKLGYSIGMTMAHNLQETVPNLELDAFKQAIDDVYAGRDPKLSEQDAEAALTQFQQQQVTQQQQQQQQAAEENQRAGEAFLADNAEQEGVQTTASGLQYKVIESGDGPQPNAEDTVQVNYEGTLLDGTVFDSSFERGEPVTFKVNEVIQGWQEALQLMHEGDEWMVYVPANLAYGPAGVGPIGPNETLSFRVQLLKVNPDTP</sequence>
<evidence type="ECO:0000259" key="8">
    <source>
        <dbReference type="PROSITE" id="PS50059"/>
    </source>
</evidence>
<dbReference type="GO" id="GO:0016020">
    <property type="term" value="C:membrane"/>
    <property type="evidence" value="ECO:0007669"/>
    <property type="project" value="InterPro"/>
</dbReference>
<name>A0A172YBV0_9GAMM</name>
<evidence type="ECO:0000313" key="10">
    <source>
        <dbReference type="Proteomes" id="UP000077875"/>
    </source>
</evidence>
<dbReference type="InterPro" id="IPR001179">
    <property type="entry name" value="PPIase_FKBP_dom"/>
</dbReference>
<keyword evidence="4 6" id="KW-0697">Rotamase</keyword>
<dbReference type="STRING" id="376489.A5892_03895"/>
<dbReference type="PROSITE" id="PS51257">
    <property type="entry name" value="PROKAR_LIPOPROTEIN"/>
    <property type="match status" value="1"/>
</dbReference>
<evidence type="ECO:0000256" key="7">
    <source>
        <dbReference type="RuleBase" id="RU003915"/>
    </source>
</evidence>
<dbReference type="PROSITE" id="PS50059">
    <property type="entry name" value="FKBP_PPIASE"/>
    <property type="match status" value="1"/>
</dbReference>
<evidence type="ECO:0000256" key="2">
    <source>
        <dbReference type="ARBA" id="ARBA00006577"/>
    </source>
</evidence>
<evidence type="ECO:0000256" key="4">
    <source>
        <dbReference type="ARBA" id="ARBA00023110"/>
    </source>
</evidence>
<evidence type="ECO:0000256" key="1">
    <source>
        <dbReference type="ARBA" id="ARBA00000971"/>
    </source>
</evidence>
<keyword evidence="5 6" id="KW-0413">Isomerase</keyword>
<accession>A0A172YBV0</accession>
<dbReference type="Pfam" id="PF00254">
    <property type="entry name" value="FKBP_C"/>
    <property type="match status" value="1"/>
</dbReference>
<reference evidence="9 10" key="1">
    <citation type="submission" date="2016-04" db="EMBL/GenBank/DDBJ databases">
        <title>Complete Genome Sequence of Halotalea alkalilenta IHB B 13600.</title>
        <authorList>
            <person name="Swarnkar M.K."/>
            <person name="Sharma A."/>
            <person name="Kaushal K."/>
            <person name="Soni R."/>
            <person name="Rana S."/>
            <person name="Singh A.K."/>
            <person name="Gulati A."/>
        </authorList>
    </citation>
    <scope>NUCLEOTIDE SEQUENCE [LARGE SCALE GENOMIC DNA]</scope>
    <source>
        <strain evidence="9 10">IHB B 13600</strain>
    </source>
</reference>
<dbReference type="GO" id="GO:0003755">
    <property type="term" value="F:peptidyl-prolyl cis-trans isomerase activity"/>
    <property type="evidence" value="ECO:0007669"/>
    <property type="project" value="UniProtKB-UniRule"/>
</dbReference>
<dbReference type="Gene3D" id="1.10.287.460">
    <property type="entry name" value="Peptidyl-prolyl cis-trans isomerase, FKBP-type, N-terminal domain"/>
    <property type="match status" value="1"/>
</dbReference>
<evidence type="ECO:0000256" key="5">
    <source>
        <dbReference type="ARBA" id="ARBA00023235"/>
    </source>
</evidence>
<evidence type="ECO:0000256" key="3">
    <source>
        <dbReference type="ARBA" id="ARBA00022729"/>
    </source>
</evidence>
<dbReference type="KEGG" id="haa:A5892_03895"/>
<gene>
    <name evidence="9" type="ORF">A5892_03895</name>
</gene>
<proteinExistence type="inferred from homology"/>
<dbReference type="InterPro" id="IPR036944">
    <property type="entry name" value="PPIase_FKBP_N_sf"/>
</dbReference>
<comment type="similarity">
    <text evidence="2 7">Belongs to the FKBP-type PPIase family.</text>
</comment>